<dbReference type="EMBL" id="CAQQ02071864">
    <property type="status" value="NOT_ANNOTATED_CDS"/>
    <property type="molecule type" value="Genomic_DNA"/>
</dbReference>
<organism evidence="1 2">
    <name type="scientific">Megaselia scalaris</name>
    <name type="common">Humpbacked fly</name>
    <name type="synonym">Phora scalaris</name>
    <dbReference type="NCBI Taxonomy" id="36166"/>
    <lineage>
        <taxon>Eukaryota</taxon>
        <taxon>Metazoa</taxon>
        <taxon>Ecdysozoa</taxon>
        <taxon>Arthropoda</taxon>
        <taxon>Hexapoda</taxon>
        <taxon>Insecta</taxon>
        <taxon>Pterygota</taxon>
        <taxon>Neoptera</taxon>
        <taxon>Endopterygota</taxon>
        <taxon>Diptera</taxon>
        <taxon>Brachycera</taxon>
        <taxon>Muscomorpha</taxon>
        <taxon>Platypezoidea</taxon>
        <taxon>Phoridae</taxon>
        <taxon>Megaseliini</taxon>
        <taxon>Megaselia</taxon>
    </lineage>
</organism>
<name>T1GGN6_MEGSC</name>
<dbReference type="AlphaFoldDB" id="T1GGN6"/>
<evidence type="ECO:0000313" key="1">
    <source>
        <dbReference type="EnsemblMetazoa" id="MESCA002559-PA"/>
    </source>
</evidence>
<proteinExistence type="predicted"/>
<reference evidence="1" key="2">
    <citation type="submission" date="2015-06" db="UniProtKB">
        <authorList>
            <consortium name="EnsemblMetazoa"/>
        </authorList>
    </citation>
    <scope>IDENTIFICATION</scope>
</reference>
<evidence type="ECO:0000313" key="2">
    <source>
        <dbReference type="Proteomes" id="UP000015102"/>
    </source>
</evidence>
<dbReference type="EnsemblMetazoa" id="MESCA002559-RA">
    <property type="protein sequence ID" value="MESCA002559-PA"/>
    <property type="gene ID" value="MESCA002559"/>
</dbReference>
<accession>T1GGN6</accession>
<reference evidence="2" key="1">
    <citation type="submission" date="2013-02" db="EMBL/GenBank/DDBJ databases">
        <authorList>
            <person name="Hughes D."/>
        </authorList>
    </citation>
    <scope>NUCLEOTIDE SEQUENCE</scope>
    <source>
        <strain>Durham</strain>
        <strain evidence="2">NC isolate 2 -- Noor lab</strain>
    </source>
</reference>
<dbReference type="Proteomes" id="UP000015102">
    <property type="component" value="Unassembled WGS sequence"/>
</dbReference>
<dbReference type="HOGENOM" id="CLU_1951232_0_0_1"/>
<sequence length="129" mass="14400">MVSFGSAQSIRREETKKGSSIAKNRQIIFDPKSVDKIGLKITVSKGFKEITLSNGFKEIAVSNGFKEITVSIRDREITVSIRDTGNHAFEGFSISNKDLIHQLIQHTLSKVSMQSQTIFNTLKSMPKLL</sequence>
<keyword evidence="2" id="KW-1185">Reference proteome</keyword>
<dbReference type="EMBL" id="CAQQ02071865">
    <property type="status" value="NOT_ANNOTATED_CDS"/>
    <property type="molecule type" value="Genomic_DNA"/>
</dbReference>
<protein>
    <submittedName>
        <fullName evidence="1">Uncharacterized protein</fullName>
    </submittedName>
</protein>